<evidence type="ECO:0000313" key="3">
    <source>
        <dbReference type="Proteomes" id="UP000729402"/>
    </source>
</evidence>
<evidence type="ECO:0000256" key="1">
    <source>
        <dbReference type="SAM" id="MobiDB-lite"/>
    </source>
</evidence>
<comment type="caution">
    <text evidence="2">The sequence shown here is derived from an EMBL/GenBank/DDBJ whole genome shotgun (WGS) entry which is preliminary data.</text>
</comment>
<gene>
    <name evidence="2" type="ORF">GUJ93_ZPchr0002g23684</name>
</gene>
<accession>A0A8J5VW70</accession>
<reference evidence="2" key="2">
    <citation type="submission" date="2021-02" db="EMBL/GenBank/DDBJ databases">
        <authorList>
            <person name="Kimball J.A."/>
            <person name="Haas M.W."/>
            <person name="Macchietto M."/>
            <person name="Kono T."/>
            <person name="Duquette J."/>
            <person name="Shao M."/>
        </authorList>
    </citation>
    <scope>NUCLEOTIDE SEQUENCE</scope>
    <source>
        <tissue evidence="2">Fresh leaf tissue</tissue>
    </source>
</reference>
<sequence length="215" mass="23362">MEARAHARLVLAAARGGRARGRRGARRRVARRRVARRRPEAASGRRSPEVRRAAGARRPAGQAGGRAARESAGRHSDNLPNLSELNQRRFRLLQPPLRRLPKSPPPPEPAERQGNPELGRFKARTSSPALARVRVHRLLILAASWDAEALPPEIGARGAARMGYLPSSLGSKAAHFVSDLTTVILNPISEREPSSPLPVRSVTRDPPPLVPSVPS</sequence>
<reference evidence="2" key="1">
    <citation type="journal article" date="2021" name="bioRxiv">
        <title>Whole Genome Assembly and Annotation of Northern Wild Rice, Zizania palustris L., Supports a Whole Genome Duplication in the Zizania Genus.</title>
        <authorList>
            <person name="Haas M."/>
            <person name="Kono T."/>
            <person name="Macchietto M."/>
            <person name="Millas R."/>
            <person name="McGilp L."/>
            <person name="Shao M."/>
            <person name="Duquette J."/>
            <person name="Hirsch C.N."/>
            <person name="Kimball J."/>
        </authorList>
    </citation>
    <scope>NUCLEOTIDE SEQUENCE</scope>
    <source>
        <tissue evidence="2">Fresh leaf tissue</tissue>
    </source>
</reference>
<dbReference type="Proteomes" id="UP000729402">
    <property type="component" value="Unassembled WGS sequence"/>
</dbReference>
<name>A0A8J5VW70_ZIZPA</name>
<feature type="compositionally biased region" description="Pro residues" evidence="1">
    <location>
        <begin position="205"/>
        <end position="215"/>
    </location>
</feature>
<feature type="compositionally biased region" description="Basic and acidic residues" evidence="1">
    <location>
        <begin position="67"/>
        <end position="77"/>
    </location>
</feature>
<organism evidence="2 3">
    <name type="scientific">Zizania palustris</name>
    <name type="common">Northern wild rice</name>
    <dbReference type="NCBI Taxonomy" id="103762"/>
    <lineage>
        <taxon>Eukaryota</taxon>
        <taxon>Viridiplantae</taxon>
        <taxon>Streptophyta</taxon>
        <taxon>Embryophyta</taxon>
        <taxon>Tracheophyta</taxon>
        <taxon>Spermatophyta</taxon>
        <taxon>Magnoliopsida</taxon>
        <taxon>Liliopsida</taxon>
        <taxon>Poales</taxon>
        <taxon>Poaceae</taxon>
        <taxon>BOP clade</taxon>
        <taxon>Oryzoideae</taxon>
        <taxon>Oryzeae</taxon>
        <taxon>Zizaniinae</taxon>
        <taxon>Zizania</taxon>
    </lineage>
</organism>
<protein>
    <submittedName>
        <fullName evidence="2">Uncharacterized protein</fullName>
    </submittedName>
</protein>
<dbReference type="AlphaFoldDB" id="A0A8J5VW70"/>
<feature type="compositionally biased region" description="Basic residues" evidence="1">
    <location>
        <begin position="17"/>
        <end position="36"/>
    </location>
</feature>
<evidence type="ECO:0000313" key="2">
    <source>
        <dbReference type="EMBL" id="KAG8059389.1"/>
    </source>
</evidence>
<keyword evidence="3" id="KW-1185">Reference proteome</keyword>
<proteinExistence type="predicted"/>
<feature type="region of interest" description="Disordered" evidence="1">
    <location>
        <begin position="187"/>
        <end position="215"/>
    </location>
</feature>
<dbReference type="EMBL" id="JAAALK010000287">
    <property type="protein sequence ID" value="KAG8059389.1"/>
    <property type="molecule type" value="Genomic_DNA"/>
</dbReference>
<feature type="region of interest" description="Disordered" evidence="1">
    <location>
        <begin position="12"/>
        <end position="120"/>
    </location>
</feature>